<keyword evidence="3" id="KW-1185">Reference proteome</keyword>
<feature type="region of interest" description="Disordered" evidence="1">
    <location>
        <begin position="79"/>
        <end position="127"/>
    </location>
</feature>
<organism evidence="2 3">
    <name type="scientific">Caulobacter phage CcrSwift</name>
    <dbReference type="NCBI Taxonomy" id="2927984"/>
    <lineage>
        <taxon>Viruses</taxon>
        <taxon>Duplodnaviria</taxon>
        <taxon>Heunggongvirae</taxon>
        <taxon>Uroviricota</taxon>
        <taxon>Caudoviricetes</taxon>
        <taxon>Jeanschmidtviridae</taxon>
        <taxon>Shapirovirus</taxon>
        <taxon>Shapirovirus swift</taxon>
    </lineage>
</organism>
<feature type="compositionally biased region" description="Acidic residues" evidence="1">
    <location>
        <begin position="79"/>
        <end position="104"/>
    </location>
</feature>
<evidence type="ECO:0000313" key="2">
    <source>
        <dbReference type="EMBL" id="AFU88386.1"/>
    </source>
</evidence>
<reference evidence="2 3" key="1">
    <citation type="journal article" date="2012" name="BMC Genomics">
        <title>The Caulobacter crescentus phage phiCbK: genomics of a canonical phage.</title>
        <authorList>
            <person name="Gill J.J."/>
            <person name="Berry J.D."/>
            <person name="Russell W.K."/>
            <person name="Lessor L."/>
            <person name="Escobar Garcia D.A."/>
            <person name="Hernandez D."/>
            <person name="Kane A."/>
            <person name="Keene J."/>
            <person name="Maddox M."/>
            <person name="Martin R."/>
            <person name="Mohan S."/>
            <person name="Thorn A.M."/>
            <person name="Russell D.H."/>
            <person name="Young R."/>
        </authorList>
    </citation>
    <scope>NUCLEOTIDE SEQUENCE [LARGE SCALE GENOMIC DNA]</scope>
</reference>
<dbReference type="EMBL" id="JX100809">
    <property type="protein sequence ID" value="AFU88386.1"/>
    <property type="molecule type" value="Genomic_DNA"/>
</dbReference>
<gene>
    <name evidence="2" type="ORF">CcrSwift_gp068</name>
</gene>
<dbReference type="KEGG" id="vg:13996603"/>
<protein>
    <submittedName>
        <fullName evidence="2">Uncharacterized protein</fullName>
    </submittedName>
</protein>
<evidence type="ECO:0000313" key="3">
    <source>
        <dbReference type="Proteomes" id="UP000000460"/>
    </source>
</evidence>
<proteinExistence type="predicted"/>
<name>K4JTG0_9CAUD</name>
<accession>K4JTG0</accession>
<dbReference type="RefSeq" id="YP_006989801.1">
    <property type="nucleotide sequence ID" value="NC_019411.1"/>
</dbReference>
<dbReference type="GeneID" id="13996603"/>
<evidence type="ECO:0000256" key="1">
    <source>
        <dbReference type="SAM" id="MobiDB-lite"/>
    </source>
</evidence>
<feature type="compositionally biased region" description="Low complexity" evidence="1">
    <location>
        <begin position="105"/>
        <end position="117"/>
    </location>
</feature>
<sequence length="127" mass="13231">MSNKNLVPVYSPEGKKELHTRLNAYDLVNGAGWTWKPGVETTPAAIPPYRAPPVGAEPAQAVLDRAGHRNDRTLTEVVGADDADADLDAAEDEVVEDAADEAPVAEEAPAAPAAPAARGRGRKPTAA</sequence>
<dbReference type="Proteomes" id="UP000000460">
    <property type="component" value="Segment"/>
</dbReference>